<evidence type="ECO:0000256" key="1">
    <source>
        <dbReference type="PROSITE-ProRule" id="PRU00042"/>
    </source>
</evidence>
<dbReference type="Gene3D" id="3.30.160.60">
    <property type="entry name" value="Classic Zinc Finger"/>
    <property type="match status" value="1"/>
</dbReference>
<dbReference type="InterPro" id="IPR013087">
    <property type="entry name" value="Znf_C2H2_type"/>
</dbReference>
<reference evidence="4 5" key="1">
    <citation type="submission" date="2015-08" db="EMBL/GenBank/DDBJ databases">
        <title>The genome of the Asian arowana (Scleropages formosus).</title>
        <authorList>
            <person name="Tan M.H."/>
            <person name="Gan H.M."/>
            <person name="Croft L.J."/>
            <person name="Austin C.M."/>
        </authorList>
    </citation>
    <scope>NUCLEOTIDE SEQUENCE [LARGE SCALE GENOMIC DNA]</scope>
    <source>
        <strain evidence="4">Aro1</strain>
    </source>
</reference>
<dbReference type="SUPFAM" id="SSF57667">
    <property type="entry name" value="beta-beta-alpha zinc fingers"/>
    <property type="match status" value="1"/>
</dbReference>
<feature type="region of interest" description="Disordered" evidence="2">
    <location>
        <begin position="58"/>
        <end position="91"/>
    </location>
</feature>
<proteinExistence type="predicted"/>
<dbReference type="GO" id="GO:0008270">
    <property type="term" value="F:zinc ion binding"/>
    <property type="evidence" value="ECO:0007669"/>
    <property type="project" value="UniProtKB-KW"/>
</dbReference>
<evidence type="ECO:0000313" key="4">
    <source>
        <dbReference type="EMBL" id="KPP79002.1"/>
    </source>
</evidence>
<feature type="domain" description="C2H2-type" evidence="3">
    <location>
        <begin position="28"/>
        <end position="51"/>
    </location>
</feature>
<dbReference type="AlphaFoldDB" id="A0A0P7XQ16"/>
<comment type="caution">
    <text evidence="4">The sequence shown here is derived from an EMBL/GenBank/DDBJ whole genome shotgun (WGS) entry which is preliminary data.</text>
</comment>
<dbReference type="Proteomes" id="UP000034805">
    <property type="component" value="Unassembled WGS sequence"/>
</dbReference>
<protein>
    <recommendedName>
        <fullName evidence="3">C2H2-type domain-containing protein</fullName>
    </recommendedName>
</protein>
<evidence type="ECO:0000256" key="2">
    <source>
        <dbReference type="SAM" id="MobiDB-lite"/>
    </source>
</evidence>
<accession>A0A0P7XQ16</accession>
<dbReference type="EMBL" id="JARO02000313">
    <property type="protein sequence ID" value="KPP79002.1"/>
    <property type="molecule type" value="Genomic_DNA"/>
</dbReference>
<sequence>MTLQHVERVPSDLRVFSCVLRPVGERPFRCQHCPYSSSQKGNLKTHVQCVHRLAFEGGLQQGRPRPPGQPAEHALEDPIQDRSVPETTVLD</sequence>
<dbReference type="FunFam" id="3.30.160.60:FF:001673">
    <property type="entry name" value="Zinc finger protein 536"/>
    <property type="match status" value="1"/>
</dbReference>
<keyword evidence="1" id="KW-0479">Metal-binding</keyword>
<organism evidence="4 5">
    <name type="scientific">Scleropages formosus</name>
    <name type="common">Asian bonytongue</name>
    <name type="synonym">Osteoglossum formosum</name>
    <dbReference type="NCBI Taxonomy" id="113540"/>
    <lineage>
        <taxon>Eukaryota</taxon>
        <taxon>Metazoa</taxon>
        <taxon>Chordata</taxon>
        <taxon>Craniata</taxon>
        <taxon>Vertebrata</taxon>
        <taxon>Euteleostomi</taxon>
        <taxon>Actinopterygii</taxon>
        <taxon>Neopterygii</taxon>
        <taxon>Teleostei</taxon>
        <taxon>Osteoglossocephala</taxon>
        <taxon>Osteoglossomorpha</taxon>
        <taxon>Osteoglossiformes</taxon>
        <taxon>Osteoglossidae</taxon>
        <taxon>Scleropages</taxon>
    </lineage>
</organism>
<name>A0A0P7XQ16_SCLFO</name>
<feature type="compositionally biased region" description="Basic and acidic residues" evidence="2">
    <location>
        <begin position="73"/>
        <end position="84"/>
    </location>
</feature>
<gene>
    <name evidence="4" type="ORF">Z043_101443</name>
</gene>
<keyword evidence="1" id="KW-0863">Zinc-finger</keyword>
<keyword evidence="1" id="KW-0862">Zinc</keyword>
<evidence type="ECO:0000259" key="3">
    <source>
        <dbReference type="PROSITE" id="PS50157"/>
    </source>
</evidence>
<dbReference type="PROSITE" id="PS50157">
    <property type="entry name" value="ZINC_FINGER_C2H2_2"/>
    <property type="match status" value="1"/>
</dbReference>
<dbReference type="InterPro" id="IPR036236">
    <property type="entry name" value="Znf_C2H2_sf"/>
</dbReference>
<evidence type="ECO:0000313" key="5">
    <source>
        <dbReference type="Proteomes" id="UP000034805"/>
    </source>
</evidence>